<dbReference type="Pfam" id="PF26171">
    <property type="entry name" value="Mu_AP3"/>
    <property type="match status" value="1"/>
</dbReference>
<dbReference type="STRING" id="51031.W2SWV0"/>
<keyword evidence="3" id="KW-1185">Reference proteome</keyword>
<proteinExistence type="predicted"/>
<accession>W2SWV0</accession>
<evidence type="ECO:0000313" key="3">
    <source>
        <dbReference type="Proteomes" id="UP000053676"/>
    </source>
</evidence>
<sequence length="80" mass="8778">MSEHGFRELLTRITFVGHFSVVEEVASAASLYATTTSGDPICVLLKKNVREENVHIGCKTGDQKLADVVVEDLKDICSRV</sequence>
<organism evidence="2 3">
    <name type="scientific">Necator americanus</name>
    <name type="common">Human hookworm</name>
    <dbReference type="NCBI Taxonomy" id="51031"/>
    <lineage>
        <taxon>Eukaryota</taxon>
        <taxon>Metazoa</taxon>
        <taxon>Ecdysozoa</taxon>
        <taxon>Nematoda</taxon>
        <taxon>Chromadorea</taxon>
        <taxon>Rhabditida</taxon>
        <taxon>Rhabditina</taxon>
        <taxon>Rhabditomorpha</taxon>
        <taxon>Strongyloidea</taxon>
        <taxon>Ancylostomatidae</taxon>
        <taxon>Bunostominae</taxon>
        <taxon>Necator</taxon>
    </lineage>
</organism>
<evidence type="ECO:0000259" key="1">
    <source>
        <dbReference type="Pfam" id="PF26171"/>
    </source>
</evidence>
<gene>
    <name evidence="2" type="ORF">NECAME_04210</name>
</gene>
<name>W2SWV0_NECAM</name>
<dbReference type="EMBL" id="KI660398">
    <property type="protein sequence ID" value="ETN73988.1"/>
    <property type="molecule type" value="Genomic_DNA"/>
</dbReference>
<dbReference type="OrthoDB" id="10409918at2759"/>
<reference evidence="3" key="1">
    <citation type="journal article" date="2014" name="Nat. Genet.">
        <title>Genome of the human hookworm Necator americanus.</title>
        <authorList>
            <person name="Tang Y.T."/>
            <person name="Gao X."/>
            <person name="Rosa B.A."/>
            <person name="Abubucker S."/>
            <person name="Hallsworth-Pepin K."/>
            <person name="Martin J."/>
            <person name="Tyagi R."/>
            <person name="Heizer E."/>
            <person name="Zhang X."/>
            <person name="Bhonagiri-Palsikar V."/>
            <person name="Minx P."/>
            <person name="Warren W.C."/>
            <person name="Wang Q."/>
            <person name="Zhan B."/>
            <person name="Hotez P.J."/>
            <person name="Sternberg P.W."/>
            <person name="Dougall A."/>
            <person name="Gaze S.T."/>
            <person name="Mulvenna J."/>
            <person name="Sotillo J."/>
            <person name="Ranganathan S."/>
            <person name="Rabelo E.M."/>
            <person name="Wilson R.K."/>
            <person name="Felgner P.L."/>
            <person name="Bethony J."/>
            <person name="Hawdon J.M."/>
            <person name="Gasser R.B."/>
            <person name="Loukas A."/>
            <person name="Mitreva M."/>
        </authorList>
    </citation>
    <scope>NUCLEOTIDE SEQUENCE [LARGE SCALE GENOMIC DNA]</scope>
</reference>
<feature type="domain" description="AP-3 complex subunit delta Mu C-terminal" evidence="1">
    <location>
        <begin position="3"/>
        <end position="77"/>
    </location>
</feature>
<dbReference type="KEGG" id="nai:NECAME_04210"/>
<evidence type="ECO:0000313" key="2">
    <source>
        <dbReference type="EMBL" id="ETN73988.1"/>
    </source>
</evidence>
<protein>
    <recommendedName>
        <fullName evidence="1">AP-3 complex subunit delta Mu C-terminal domain-containing protein</fullName>
    </recommendedName>
</protein>
<dbReference type="InterPro" id="IPR058898">
    <property type="entry name" value="Mu_AP3"/>
</dbReference>
<dbReference type="AlphaFoldDB" id="W2SWV0"/>
<dbReference type="Proteomes" id="UP000053676">
    <property type="component" value="Unassembled WGS sequence"/>
</dbReference>